<feature type="domain" description="HD" evidence="11">
    <location>
        <begin position="246"/>
        <end position="382"/>
    </location>
</feature>
<accession>A0A660S9J0</accession>
<keyword evidence="3" id="KW-0819">tRNA processing</keyword>
<sequence length="467" mass="53956">MKNSVEIKEIDRNIINIIKEITPLCGNLYLVGGALRDILNGVKPDDYDILTDYPTDSIIEKIKRNHKVKIARIENRINPLIRLDIDNGNILDLSTLQGQLSDNLSTRDFTVNSLAISINKLIKYDKTEIIDLFGGIEHAQHRILFPTTELSLKADPLRILRAFRIKLYKDYIFPETLSLDMKKHRKLIANVKGERLWMELKKILNHPDSYPVFSEIVNGKFLDDILVGVEKMRNFEHNKAPAKTLLEHSLYTYRRLEEFLNRDAKRLLGNIDYFNIPILKLSAFLHDIGKLYTKRYINEKEFHFYNHEIIGAKIAKDIVKEKLSFSNINAKYVEILVANHMRPHLFTKIGKLSDHAIYRFVRDSEGHPEDVITLSIADALSTNSKIDKLLYVASQVNDYIEKNSKNKIEALLNGKEIMELLSISPSKVIGEIKEQLIKEQINGFITSKEEAKHFVLKKFGNLHNELE</sequence>
<dbReference type="Gene3D" id="1.10.3090.10">
    <property type="entry name" value="cca-adding enzyme, domain 2"/>
    <property type="match status" value="1"/>
</dbReference>
<feature type="domain" description="Poly A polymerase head" evidence="10">
    <location>
        <begin position="28"/>
        <end position="143"/>
    </location>
</feature>
<dbReference type="SUPFAM" id="SSF81301">
    <property type="entry name" value="Nucleotidyltransferase"/>
    <property type="match status" value="1"/>
</dbReference>
<dbReference type="AlphaFoldDB" id="A0A660S9J0"/>
<evidence type="ECO:0000256" key="7">
    <source>
        <dbReference type="ARBA" id="ARBA00022842"/>
    </source>
</evidence>
<dbReference type="PANTHER" id="PTHR47545">
    <property type="entry name" value="MULTIFUNCTIONAL CCA PROTEIN"/>
    <property type="match status" value="1"/>
</dbReference>
<evidence type="ECO:0000256" key="6">
    <source>
        <dbReference type="ARBA" id="ARBA00022741"/>
    </source>
</evidence>
<feature type="domain" description="tRNA nucleotidyltransferase/poly(A) polymerase RNA and SrmB- binding" evidence="12">
    <location>
        <begin position="180"/>
        <end position="225"/>
    </location>
</feature>
<evidence type="ECO:0000256" key="8">
    <source>
        <dbReference type="ARBA" id="ARBA00022884"/>
    </source>
</evidence>
<evidence type="ECO:0000256" key="4">
    <source>
        <dbReference type="ARBA" id="ARBA00022695"/>
    </source>
</evidence>
<evidence type="ECO:0000259" key="12">
    <source>
        <dbReference type="Pfam" id="PF12627"/>
    </source>
</evidence>
<dbReference type="InterPro" id="IPR043519">
    <property type="entry name" value="NT_sf"/>
</dbReference>
<reference evidence="13 14" key="1">
    <citation type="submission" date="2018-06" db="EMBL/GenBank/DDBJ databases">
        <title>Extensive metabolic versatility and redundancy in microbially diverse, dynamic hydrothermal sediments.</title>
        <authorList>
            <person name="Dombrowski N."/>
            <person name="Teske A."/>
            <person name="Baker B.J."/>
        </authorList>
    </citation>
    <scope>NUCLEOTIDE SEQUENCE [LARGE SCALE GENOMIC DNA]</scope>
    <source>
        <strain evidence="13">B35_G9</strain>
    </source>
</reference>
<evidence type="ECO:0000313" key="14">
    <source>
        <dbReference type="Proteomes" id="UP000282321"/>
    </source>
</evidence>
<dbReference type="GO" id="GO:0046872">
    <property type="term" value="F:metal ion binding"/>
    <property type="evidence" value="ECO:0007669"/>
    <property type="project" value="UniProtKB-KW"/>
</dbReference>
<comment type="caution">
    <text evidence="13">The sequence shown here is derived from an EMBL/GenBank/DDBJ whole genome shotgun (WGS) entry which is preliminary data.</text>
</comment>
<gene>
    <name evidence="13" type="ORF">DRP44_02310</name>
</gene>
<dbReference type="Pfam" id="PF01966">
    <property type="entry name" value="HD"/>
    <property type="match status" value="1"/>
</dbReference>
<comment type="cofactor">
    <cofactor evidence="1">
        <name>Mg(2+)</name>
        <dbReference type="ChEBI" id="CHEBI:18420"/>
    </cofactor>
</comment>
<evidence type="ECO:0000256" key="5">
    <source>
        <dbReference type="ARBA" id="ARBA00022723"/>
    </source>
</evidence>
<name>A0A660S9J0_UNCT6</name>
<proteinExistence type="inferred from homology"/>
<dbReference type="NCBIfam" id="TIGR00277">
    <property type="entry name" value="HDIG"/>
    <property type="match status" value="1"/>
</dbReference>
<dbReference type="Pfam" id="PF12627">
    <property type="entry name" value="PolyA_pol_RNAbd"/>
    <property type="match status" value="1"/>
</dbReference>
<dbReference type="Proteomes" id="UP000282321">
    <property type="component" value="Unassembled WGS sequence"/>
</dbReference>
<dbReference type="InterPro" id="IPR032828">
    <property type="entry name" value="PolyA_RNA-bd"/>
</dbReference>
<dbReference type="InterPro" id="IPR050124">
    <property type="entry name" value="tRNA_CCA-adding_enzyme"/>
</dbReference>
<evidence type="ECO:0000259" key="10">
    <source>
        <dbReference type="Pfam" id="PF01743"/>
    </source>
</evidence>
<evidence type="ECO:0000259" key="11">
    <source>
        <dbReference type="Pfam" id="PF01966"/>
    </source>
</evidence>
<keyword evidence="5" id="KW-0479">Metal-binding</keyword>
<dbReference type="EMBL" id="QNBC01000019">
    <property type="protein sequence ID" value="RKX67515.1"/>
    <property type="molecule type" value="Genomic_DNA"/>
</dbReference>
<dbReference type="GO" id="GO:0008033">
    <property type="term" value="P:tRNA processing"/>
    <property type="evidence" value="ECO:0007669"/>
    <property type="project" value="UniProtKB-KW"/>
</dbReference>
<dbReference type="GO" id="GO:0016779">
    <property type="term" value="F:nucleotidyltransferase activity"/>
    <property type="evidence" value="ECO:0007669"/>
    <property type="project" value="UniProtKB-KW"/>
</dbReference>
<dbReference type="Pfam" id="PF01743">
    <property type="entry name" value="PolyA_pol"/>
    <property type="match status" value="1"/>
</dbReference>
<dbReference type="InterPro" id="IPR002646">
    <property type="entry name" value="PolA_pol_head_dom"/>
</dbReference>
<protein>
    <recommendedName>
        <fullName evidence="15">HD domain-containing protein</fullName>
    </recommendedName>
</protein>
<dbReference type="GO" id="GO:0000166">
    <property type="term" value="F:nucleotide binding"/>
    <property type="evidence" value="ECO:0007669"/>
    <property type="project" value="UniProtKB-KW"/>
</dbReference>
<dbReference type="InterPro" id="IPR006675">
    <property type="entry name" value="HDIG_dom"/>
</dbReference>
<keyword evidence="7" id="KW-0460">Magnesium</keyword>
<evidence type="ECO:0008006" key="15">
    <source>
        <dbReference type="Google" id="ProtNLM"/>
    </source>
</evidence>
<evidence type="ECO:0000256" key="2">
    <source>
        <dbReference type="ARBA" id="ARBA00022679"/>
    </source>
</evidence>
<dbReference type="GO" id="GO:0003723">
    <property type="term" value="F:RNA binding"/>
    <property type="evidence" value="ECO:0007669"/>
    <property type="project" value="UniProtKB-KW"/>
</dbReference>
<evidence type="ECO:0000313" key="13">
    <source>
        <dbReference type="EMBL" id="RKX67515.1"/>
    </source>
</evidence>
<evidence type="ECO:0000256" key="1">
    <source>
        <dbReference type="ARBA" id="ARBA00001946"/>
    </source>
</evidence>
<dbReference type="Gene3D" id="3.30.460.10">
    <property type="entry name" value="Beta Polymerase, domain 2"/>
    <property type="match status" value="1"/>
</dbReference>
<dbReference type="SUPFAM" id="SSF81891">
    <property type="entry name" value="Poly A polymerase C-terminal region-like"/>
    <property type="match status" value="1"/>
</dbReference>
<dbReference type="InterPro" id="IPR006674">
    <property type="entry name" value="HD_domain"/>
</dbReference>
<evidence type="ECO:0000256" key="9">
    <source>
        <dbReference type="RuleBase" id="RU003953"/>
    </source>
</evidence>
<keyword evidence="8 9" id="KW-0694">RNA-binding</keyword>
<keyword evidence="6" id="KW-0547">Nucleotide-binding</keyword>
<comment type="similarity">
    <text evidence="9">Belongs to the tRNA nucleotidyltransferase/poly(A) polymerase family.</text>
</comment>
<evidence type="ECO:0000256" key="3">
    <source>
        <dbReference type="ARBA" id="ARBA00022694"/>
    </source>
</evidence>
<keyword evidence="2 9" id="KW-0808">Transferase</keyword>
<keyword evidence="4" id="KW-0548">Nucleotidyltransferase</keyword>
<organism evidence="13 14">
    <name type="scientific">candidate division TA06 bacterium</name>
    <dbReference type="NCBI Taxonomy" id="2250710"/>
    <lineage>
        <taxon>Bacteria</taxon>
        <taxon>Bacteria division TA06</taxon>
    </lineage>
</organism>